<accession>A0A5N5D4I4</accession>
<gene>
    <name evidence="3" type="primary">RTG2</name>
    <name evidence="3" type="ORF">DBV05_g8890</name>
</gene>
<proteinExistence type="predicted"/>
<comment type="caution">
    <text evidence="3">The sequence shown here is derived from an EMBL/GenBank/DDBJ whole genome shotgun (WGS) entry which is preliminary data.</text>
</comment>
<organism evidence="3 4">
    <name type="scientific">Lasiodiplodia theobromae</name>
    <dbReference type="NCBI Taxonomy" id="45133"/>
    <lineage>
        <taxon>Eukaryota</taxon>
        <taxon>Fungi</taxon>
        <taxon>Dikarya</taxon>
        <taxon>Ascomycota</taxon>
        <taxon>Pezizomycotina</taxon>
        <taxon>Dothideomycetes</taxon>
        <taxon>Dothideomycetes incertae sedis</taxon>
        <taxon>Botryosphaeriales</taxon>
        <taxon>Botryosphaeriaceae</taxon>
        <taxon>Lasiodiplodia</taxon>
    </lineage>
</organism>
<evidence type="ECO:0000313" key="3">
    <source>
        <dbReference type="EMBL" id="KAB2572457.1"/>
    </source>
</evidence>
<dbReference type="SUPFAM" id="SSF53067">
    <property type="entry name" value="Actin-like ATPase domain"/>
    <property type="match status" value="2"/>
</dbReference>
<dbReference type="Pfam" id="PF02541">
    <property type="entry name" value="Ppx-GppA"/>
    <property type="match status" value="1"/>
</dbReference>
<dbReference type="InterPro" id="IPR050273">
    <property type="entry name" value="GppA/Ppx_hydrolase"/>
</dbReference>
<dbReference type="AlphaFoldDB" id="A0A5N5D4I4"/>
<dbReference type="Gene3D" id="1.10.3210.10">
    <property type="entry name" value="Hypothetical protein af1432"/>
    <property type="match status" value="1"/>
</dbReference>
<dbReference type="PANTHER" id="PTHR30005:SF0">
    <property type="entry name" value="RETROGRADE REGULATION PROTEIN 2"/>
    <property type="match status" value="1"/>
</dbReference>
<dbReference type="Proteomes" id="UP000325902">
    <property type="component" value="Unassembled WGS sequence"/>
</dbReference>
<dbReference type="OrthoDB" id="2014654at2759"/>
<dbReference type="Gene3D" id="3.30.420.150">
    <property type="entry name" value="Exopolyphosphatase. Domain 2"/>
    <property type="match status" value="1"/>
</dbReference>
<dbReference type="InterPro" id="IPR003695">
    <property type="entry name" value="Ppx_GppA_N"/>
</dbReference>
<feature type="domain" description="RTG2 C-terminal" evidence="2">
    <location>
        <begin position="334"/>
        <end position="545"/>
    </location>
</feature>
<keyword evidence="4" id="KW-1185">Reference proteome</keyword>
<sequence>MVNMAAYEAIVDMGSNGIRFSVTDTSPDTARCLPTVFSERLSVSLYDAQWKDGQRVPIPAETMNQVARAFRRFKTVCQDFGVDEGHVRVLATEATRTAPNSDDFMEKLHEATGWTVTLLKKEEEGLLGAHGIASSFDEVRGLCMDLGGGSTQLSWIYTESGQVRTSDGAVSLPYGAAALTNNPPKREKMLADLREAYGKLDLPAELTSLGARGNLNLYLSGGGFRGWGFALMHHHPDVQPYPIPIINGFCVPAATFRNTDAIVAAVGAPSEQAEPLKMHRVSERRASQIPAVANLVACVSEALPSDIRNVYFCQGGVREGRLFSDLNPLVRSQSPLVVATQRYASRGRVQRGSAAALANALTATIKMSNGPDLTSISMALANIMYEHSPVNKDIRAAAALQSPITGELAGAHGLSHTDRAHLAIALCERHGGRKDLDPVNVQQFDRLMQLVEPDKRWWLRYLGRVAAVFGIAYPSGMSTDADTRILLNRDPSSAKDDRIALVVSVSKDFLTDPLEDAIAKVEKMGKKKKWIAGEEGRKVDWKIQKNY</sequence>
<evidence type="ECO:0000259" key="1">
    <source>
        <dbReference type="Pfam" id="PF02541"/>
    </source>
</evidence>
<dbReference type="Pfam" id="PF23566">
    <property type="entry name" value="RTG2_C"/>
    <property type="match status" value="1"/>
</dbReference>
<dbReference type="GO" id="GO:0006357">
    <property type="term" value="P:regulation of transcription by RNA polymerase II"/>
    <property type="evidence" value="ECO:0007669"/>
    <property type="project" value="TreeGrafter"/>
</dbReference>
<dbReference type="Gene3D" id="3.30.420.40">
    <property type="match status" value="1"/>
</dbReference>
<dbReference type="InterPro" id="IPR043129">
    <property type="entry name" value="ATPase_NBD"/>
</dbReference>
<reference evidence="3 4" key="1">
    <citation type="journal article" date="2019" name="Sci. Rep.">
        <title>A multi-omics analysis of the grapevine pathogen Lasiodiplodia theobromae reveals that temperature affects the expression of virulence- and pathogenicity-related genes.</title>
        <authorList>
            <person name="Felix C."/>
            <person name="Meneses R."/>
            <person name="Goncalves M.F.M."/>
            <person name="Tilleman L."/>
            <person name="Duarte A.S."/>
            <person name="Jorrin-Novo J.V."/>
            <person name="Van de Peer Y."/>
            <person name="Deforce D."/>
            <person name="Van Nieuwerburgh F."/>
            <person name="Esteves A.C."/>
            <person name="Alves A."/>
        </authorList>
    </citation>
    <scope>NUCLEOTIDE SEQUENCE [LARGE SCALE GENOMIC DNA]</scope>
    <source>
        <strain evidence="3 4">LA-SOL3</strain>
    </source>
</reference>
<name>A0A5N5D4I4_9PEZI</name>
<dbReference type="PANTHER" id="PTHR30005">
    <property type="entry name" value="EXOPOLYPHOSPHATASE"/>
    <property type="match status" value="1"/>
</dbReference>
<dbReference type="FunFam" id="3.30.420.40:FF:000191">
    <property type="entry name" value="Retrograde regulation protein 2"/>
    <property type="match status" value="1"/>
</dbReference>
<evidence type="ECO:0000259" key="2">
    <source>
        <dbReference type="Pfam" id="PF23566"/>
    </source>
</evidence>
<dbReference type="EMBL" id="VCHE01000078">
    <property type="protein sequence ID" value="KAB2572457.1"/>
    <property type="molecule type" value="Genomic_DNA"/>
</dbReference>
<evidence type="ECO:0000313" key="4">
    <source>
        <dbReference type="Proteomes" id="UP000325902"/>
    </source>
</evidence>
<feature type="domain" description="Ppx/GppA phosphatase N-terminal" evidence="1">
    <location>
        <begin position="32"/>
        <end position="326"/>
    </location>
</feature>
<dbReference type="InterPro" id="IPR057512">
    <property type="entry name" value="RTG2_C"/>
</dbReference>
<protein>
    <submittedName>
        <fullName evidence="3">Retrograde regulation protein 2</fullName>
    </submittedName>
</protein>